<dbReference type="RefSeq" id="WP_034571506.1">
    <property type="nucleotide sequence ID" value="NZ_JRMP02000013.1"/>
</dbReference>
<dbReference type="AlphaFoldDB" id="A0A347VRR6"/>
<evidence type="ECO:0000313" key="3">
    <source>
        <dbReference type="EMBL" id="TLD93660.1"/>
    </source>
</evidence>
<keyword evidence="4" id="KW-1185">Reference proteome</keyword>
<dbReference type="Proteomes" id="UP000029714">
    <property type="component" value="Unassembled WGS sequence"/>
</dbReference>
<reference evidence="3" key="3">
    <citation type="submission" date="2018-04" db="EMBL/GenBank/DDBJ databases">
        <authorList>
            <person name="Sheh A."/>
            <person name="Shen Z."/>
            <person name="Mannion A.J."/>
            <person name="Fox J.G."/>
        </authorList>
    </citation>
    <scope>NUCLEOTIDE SEQUENCE</scope>
    <source>
        <strain evidence="3">MIT 97-6194</strain>
    </source>
</reference>
<reference evidence="3 4" key="2">
    <citation type="journal article" date="2016" name="Infect. Immun.">
        <title>Helicobacter saguini, a Novel Helicobacter Isolated from Cotton-Top Tamarins with Ulcerative Colitis, Has Proinflammatory Properties and Induces Typhlocolitis and Dysplasia in Gnotobiotic IL-10-/- Mice.</title>
        <authorList>
            <person name="Shen Z."/>
            <person name="Mannion A."/>
            <person name="Whary M.T."/>
            <person name="Muthupalani S."/>
            <person name="Sheh A."/>
            <person name="Feng Y."/>
            <person name="Gong G."/>
            <person name="Vandamme P."/>
            <person name="Holcombe H.R."/>
            <person name="Paster B.J."/>
            <person name="Fox J.G."/>
        </authorList>
    </citation>
    <scope>NUCLEOTIDE SEQUENCE [LARGE SCALE GENOMIC DNA]</scope>
    <source>
        <strain evidence="3 4">MIT 97-6194</strain>
    </source>
</reference>
<name>A0A347VRR6_9HELI</name>
<dbReference type="Proteomes" id="UP000477070">
    <property type="component" value="Unassembled WGS sequence"/>
</dbReference>
<dbReference type="EMBL" id="JRMP02000013">
    <property type="protein sequence ID" value="TLD93660.1"/>
    <property type="molecule type" value="Genomic_DNA"/>
</dbReference>
<reference evidence="2 5" key="4">
    <citation type="submission" date="2019-12" db="EMBL/GenBank/DDBJ databases">
        <title>Multi-Generational Helicobacter saguini Isolates.</title>
        <authorList>
            <person name="Mannion A."/>
            <person name="Shen Z."/>
            <person name="Fox J.G."/>
        </authorList>
    </citation>
    <scope>NUCLEOTIDE SEQUENCE [LARGE SCALE GENOMIC DNA]</scope>
    <source>
        <strain evidence="2">16-048</strain>
        <strain evidence="5">16-048 (F4)</strain>
    </source>
</reference>
<dbReference type="OrthoDB" id="5324853at2"/>
<accession>A0A347VRR6</accession>
<evidence type="ECO:0000313" key="2">
    <source>
        <dbReference type="EMBL" id="MWV68877.1"/>
    </source>
</evidence>
<dbReference type="EMBL" id="QBIU01000001">
    <property type="protein sequence ID" value="MWV68877.1"/>
    <property type="molecule type" value="Genomic_DNA"/>
</dbReference>
<keyword evidence="1" id="KW-0175">Coiled coil</keyword>
<organism evidence="3 4">
    <name type="scientific">Helicobacter saguini</name>
    <dbReference type="NCBI Taxonomy" id="1548018"/>
    <lineage>
        <taxon>Bacteria</taxon>
        <taxon>Pseudomonadati</taxon>
        <taxon>Campylobacterota</taxon>
        <taxon>Epsilonproteobacteria</taxon>
        <taxon>Campylobacterales</taxon>
        <taxon>Helicobacteraceae</taxon>
        <taxon>Helicobacter</taxon>
    </lineage>
</organism>
<gene>
    <name evidence="2" type="ORF">DCO61_02265</name>
    <name evidence="3" type="ORF">LS64_008525</name>
</gene>
<comment type="caution">
    <text evidence="3">The sequence shown here is derived from an EMBL/GenBank/DDBJ whole genome shotgun (WGS) entry which is preliminary data.</text>
</comment>
<evidence type="ECO:0000313" key="5">
    <source>
        <dbReference type="Proteomes" id="UP000477070"/>
    </source>
</evidence>
<sequence length="249" mass="28901">MDTQKFNHNIAIIESLNVSFYEKDLIRSAYYNHINNIPINKEANNILNKYFIVFRNGEIIFRNGNVARAFNKKQEIENRKKLYKQRTQQKENVYNKDFLQEKISPDTNSNLIEHTLKKADSIYNDGMGILNKCSEVLDSWLTKDELSYKTNISMIEQIKGNLASSIKALNEFLNPFTSFFDALDDSSKKEILQKADTFLQILQTEKTASTNLLIKLSELNAHNTKNKESISNDEIQNRINSLDAYKKNK</sequence>
<protein>
    <submittedName>
        <fullName evidence="3">Uncharacterized protein</fullName>
    </submittedName>
</protein>
<feature type="coiled-coil region" evidence="1">
    <location>
        <begin position="66"/>
        <end position="93"/>
    </location>
</feature>
<evidence type="ECO:0000256" key="1">
    <source>
        <dbReference type="SAM" id="Coils"/>
    </source>
</evidence>
<reference evidence="3 4" key="1">
    <citation type="journal article" date="2014" name="Genome Announc.">
        <title>Draft genome sequences of eight enterohepatic helicobacter species isolated from both laboratory and wild rodents.</title>
        <authorList>
            <person name="Sheh A."/>
            <person name="Shen Z."/>
            <person name="Fox J.G."/>
        </authorList>
    </citation>
    <scope>NUCLEOTIDE SEQUENCE [LARGE SCALE GENOMIC DNA]</scope>
    <source>
        <strain evidence="3 4">MIT 97-6194</strain>
    </source>
</reference>
<proteinExistence type="predicted"/>
<evidence type="ECO:0000313" key="4">
    <source>
        <dbReference type="Proteomes" id="UP000029714"/>
    </source>
</evidence>